<evidence type="ECO:0000256" key="6">
    <source>
        <dbReference type="SAM" id="Coils"/>
    </source>
</evidence>
<dbReference type="InterPro" id="IPR018541">
    <property type="entry name" value="Ftsk_gamma"/>
</dbReference>
<evidence type="ECO:0000256" key="2">
    <source>
        <dbReference type="ARBA" id="ARBA00022741"/>
    </source>
</evidence>
<dbReference type="Gene3D" id="3.40.50.300">
    <property type="entry name" value="P-loop containing nucleotide triphosphate hydrolases"/>
    <property type="match status" value="1"/>
</dbReference>
<dbReference type="SMART" id="SM00843">
    <property type="entry name" value="Ftsk_gamma"/>
    <property type="match status" value="1"/>
</dbReference>
<dbReference type="Gene3D" id="1.10.10.10">
    <property type="entry name" value="Winged helix-like DNA-binding domain superfamily/Winged helix DNA-binding domain"/>
    <property type="match status" value="1"/>
</dbReference>
<sequence>MEAVLWFAGAILVACLVLIPGVNVWLWIHNVLRGLFGDWAILLAVLMVYVALSKAFEKPGLFRGARMVLVCVILVFWCAAGHVFGGSTPPAGLNFFETIRYLYQHGVDFGGAGLVGGLIGVPLSAAVGTAGARILILLVLFVAVMFLTGTSLAGLFRMMSKPAVAIHDVAQRRREERRLLEENPSSIDVPFDSVLPQHPVRSIPETAESENKKRKKEKEKSPQLEKLERVFGLKNAEPEQEPVVIREFDETPAVPRPVDKLLDANQQVPDFAVPTVQPKVGEPPEAQPAVQAHVPVEREIVEAPSVAPVEAMETPAPMPVQKTVTVADNAAKNLEAAADAEKATAEFMKKKLEAEKKESQPLRGVQAMEESTYCFPPVTMLASSKKVDANVETEELQTNGKMLVETLKSFGVQTKIMDICRGPAVTRYELQPAAGVKISKITNLADDLAMNLAATGVRIEAPIPGKAAVGIEVPNKTKSIVRMRELIESNSFVTSKSHLTVALGRDIAGQVTVADLSKMPHVLIAGTTGSGKSVCINSLIISLLYKSGPDDVRFLMIDPKVVELGIYNGIPHLLVPVVTDPRKAAGALNWAVTEMLKRYKIFAENNVRDLKGYNALAEANGYQDENGQPMHKMPQIVIIIDELSDLMMAAPNEVEDAICRLAQMARAAGMHLVVATQRPSVDVVTGLIKANIPSRIAFAVSSAIDSRTILDGGGAEKLLGQGDMLFSPVGAQKPLRIQGCFVSDSEIESVVDFVRNSKAVIYDEDVAQEIERSAAGEGGKSGDADSGDDSGSSDPMMNEAIKCVVEAGQASTSLLQRRLRLGYARAGRLIDEMEQMGIVGPHEGSKPRQVLITYAQWLEMNMQKPDDPA</sequence>
<dbReference type="EMBL" id="JAFBIT010000001">
    <property type="protein sequence ID" value="MCF2651806.1"/>
    <property type="molecule type" value="Genomic_DNA"/>
</dbReference>
<evidence type="ECO:0000313" key="10">
    <source>
        <dbReference type="EMBL" id="MCF2651806.1"/>
    </source>
</evidence>
<keyword evidence="8" id="KW-1133">Transmembrane helix</keyword>
<dbReference type="InterPro" id="IPR050206">
    <property type="entry name" value="FtsK/SpoIIIE/SftA"/>
</dbReference>
<dbReference type="InterPro" id="IPR027417">
    <property type="entry name" value="P-loop_NTPase"/>
</dbReference>
<evidence type="ECO:0000256" key="7">
    <source>
        <dbReference type="SAM" id="MobiDB-lite"/>
    </source>
</evidence>
<dbReference type="PANTHER" id="PTHR22683:SF41">
    <property type="entry name" value="DNA TRANSLOCASE FTSK"/>
    <property type="match status" value="1"/>
</dbReference>
<gene>
    <name evidence="10" type="ORF">JQM67_04255</name>
</gene>
<keyword evidence="4" id="KW-0238">DNA-binding</keyword>
<feature type="transmembrane region" description="Helical" evidence="8">
    <location>
        <begin position="105"/>
        <end position="127"/>
    </location>
</feature>
<evidence type="ECO:0000313" key="11">
    <source>
        <dbReference type="Proteomes" id="UP001299220"/>
    </source>
</evidence>
<keyword evidence="3 5" id="KW-0067">ATP-binding</keyword>
<proteinExistence type="inferred from homology"/>
<dbReference type="InterPro" id="IPR036388">
    <property type="entry name" value="WH-like_DNA-bd_sf"/>
</dbReference>
<feature type="transmembrane region" description="Helical" evidence="8">
    <location>
        <begin position="134"/>
        <end position="156"/>
    </location>
</feature>
<feature type="coiled-coil region" evidence="6">
    <location>
        <begin position="331"/>
        <end position="360"/>
    </location>
</feature>
<keyword evidence="6" id="KW-0175">Coiled coil</keyword>
<evidence type="ECO:0000256" key="4">
    <source>
        <dbReference type="ARBA" id="ARBA00023125"/>
    </source>
</evidence>
<dbReference type="Pfam" id="PF09397">
    <property type="entry name" value="FtsK_gamma"/>
    <property type="match status" value="1"/>
</dbReference>
<dbReference type="InterPro" id="IPR041027">
    <property type="entry name" value="FtsK_alpha"/>
</dbReference>
<keyword evidence="8" id="KW-0812">Transmembrane</keyword>
<name>A0ABS9CKZ7_9FIRM</name>
<organism evidence="10 11">
    <name type="scientific">Anaeromassilibacillus senegalensis</name>
    <dbReference type="NCBI Taxonomy" id="1673717"/>
    <lineage>
        <taxon>Bacteria</taxon>
        <taxon>Bacillati</taxon>
        <taxon>Bacillota</taxon>
        <taxon>Clostridia</taxon>
        <taxon>Eubacteriales</taxon>
        <taxon>Acutalibacteraceae</taxon>
        <taxon>Anaeromassilibacillus</taxon>
    </lineage>
</organism>
<comment type="similarity">
    <text evidence="1">Belongs to the FtsK/SpoIIIE/SftA family.</text>
</comment>
<evidence type="ECO:0000256" key="3">
    <source>
        <dbReference type="ARBA" id="ARBA00022840"/>
    </source>
</evidence>
<evidence type="ECO:0000259" key="9">
    <source>
        <dbReference type="PROSITE" id="PS50901"/>
    </source>
</evidence>
<feature type="transmembrane region" description="Helical" evidence="8">
    <location>
        <begin position="34"/>
        <end position="52"/>
    </location>
</feature>
<dbReference type="PROSITE" id="PS50901">
    <property type="entry name" value="FTSK"/>
    <property type="match status" value="1"/>
</dbReference>
<dbReference type="Gene3D" id="3.30.980.40">
    <property type="match status" value="1"/>
</dbReference>
<protein>
    <submittedName>
        <fullName evidence="10">DNA translocase FtsK</fullName>
    </submittedName>
</protein>
<evidence type="ECO:0000256" key="1">
    <source>
        <dbReference type="ARBA" id="ARBA00006474"/>
    </source>
</evidence>
<dbReference type="CDD" id="cd01127">
    <property type="entry name" value="TrwB_TraG_TraD_VirD4"/>
    <property type="match status" value="1"/>
</dbReference>
<dbReference type="PANTHER" id="PTHR22683">
    <property type="entry name" value="SPORULATION PROTEIN RELATED"/>
    <property type="match status" value="1"/>
</dbReference>
<feature type="region of interest" description="Disordered" evidence="7">
    <location>
        <begin position="189"/>
        <end position="224"/>
    </location>
</feature>
<keyword evidence="11" id="KW-1185">Reference proteome</keyword>
<comment type="caution">
    <text evidence="10">The sequence shown here is derived from an EMBL/GenBank/DDBJ whole genome shotgun (WGS) entry which is preliminary data.</text>
</comment>
<accession>A0ABS9CKZ7</accession>
<dbReference type="SMART" id="SM00382">
    <property type="entry name" value="AAA"/>
    <property type="match status" value="1"/>
</dbReference>
<dbReference type="SUPFAM" id="SSF52540">
    <property type="entry name" value="P-loop containing nucleoside triphosphate hydrolases"/>
    <property type="match status" value="1"/>
</dbReference>
<evidence type="ECO:0000256" key="8">
    <source>
        <dbReference type="SAM" id="Phobius"/>
    </source>
</evidence>
<dbReference type="InterPro" id="IPR036390">
    <property type="entry name" value="WH_DNA-bd_sf"/>
</dbReference>
<feature type="domain" description="FtsK" evidence="9">
    <location>
        <begin position="508"/>
        <end position="707"/>
    </location>
</feature>
<dbReference type="Pfam" id="PF17854">
    <property type="entry name" value="FtsK_alpha"/>
    <property type="match status" value="1"/>
</dbReference>
<feature type="transmembrane region" description="Helical" evidence="8">
    <location>
        <begin position="64"/>
        <end position="85"/>
    </location>
</feature>
<dbReference type="Proteomes" id="UP001299220">
    <property type="component" value="Unassembled WGS sequence"/>
</dbReference>
<dbReference type="SUPFAM" id="SSF46785">
    <property type="entry name" value="Winged helix' DNA-binding domain"/>
    <property type="match status" value="1"/>
</dbReference>
<keyword evidence="2 5" id="KW-0547">Nucleotide-binding</keyword>
<reference evidence="10 11" key="1">
    <citation type="submission" date="2020-12" db="EMBL/GenBank/DDBJ databases">
        <title>Whole genome sequences of gut porcine anaerobes.</title>
        <authorList>
            <person name="Kubasova T."/>
            <person name="Jahodarova E."/>
            <person name="Rychlik I."/>
        </authorList>
    </citation>
    <scope>NUCLEOTIDE SEQUENCE [LARGE SCALE GENOMIC DNA]</scope>
    <source>
        <strain evidence="10 11">An867</strain>
    </source>
</reference>
<dbReference type="InterPro" id="IPR003593">
    <property type="entry name" value="AAA+_ATPase"/>
</dbReference>
<feature type="region of interest" description="Disordered" evidence="7">
    <location>
        <begin position="773"/>
        <end position="796"/>
    </location>
</feature>
<feature type="binding site" evidence="5">
    <location>
        <begin position="526"/>
        <end position="533"/>
    </location>
    <ligand>
        <name>ATP</name>
        <dbReference type="ChEBI" id="CHEBI:30616"/>
    </ligand>
</feature>
<keyword evidence="8" id="KW-0472">Membrane</keyword>
<feature type="transmembrane region" description="Helical" evidence="8">
    <location>
        <begin position="7"/>
        <end position="28"/>
    </location>
</feature>
<dbReference type="Pfam" id="PF01580">
    <property type="entry name" value="FtsK_SpoIIIE"/>
    <property type="match status" value="1"/>
</dbReference>
<evidence type="ECO:0000256" key="5">
    <source>
        <dbReference type="PROSITE-ProRule" id="PRU00289"/>
    </source>
</evidence>
<dbReference type="InterPro" id="IPR002543">
    <property type="entry name" value="FtsK_dom"/>
</dbReference>